<keyword evidence="5 17" id="KW-0934">Plastid</keyword>
<dbReference type="Pfam" id="PF04997">
    <property type="entry name" value="RNA_pol_Rpb1_1"/>
    <property type="match status" value="1"/>
</dbReference>
<dbReference type="InterPro" id="IPR034678">
    <property type="entry name" value="RNApol_RpoC1"/>
</dbReference>
<dbReference type="PANTHER" id="PTHR19376:SF54">
    <property type="entry name" value="DNA-DIRECTED RNA POLYMERASE SUBUNIT BETA"/>
    <property type="match status" value="1"/>
</dbReference>
<evidence type="ECO:0000256" key="1">
    <source>
        <dbReference type="ARBA" id="ARBA00004026"/>
    </source>
</evidence>
<dbReference type="GO" id="GO:0006351">
    <property type="term" value="P:DNA-templated transcription"/>
    <property type="evidence" value="ECO:0007669"/>
    <property type="project" value="UniProtKB-UniRule"/>
</dbReference>
<keyword evidence="7 13" id="KW-0548">Nucleotidyltransferase</keyword>
<feature type="binding site" evidence="13">
    <location>
        <position position="496"/>
    </location>
    <ligand>
        <name>Mg(2+)</name>
        <dbReference type="ChEBI" id="CHEBI:18420"/>
    </ligand>
</feature>
<reference evidence="16" key="2">
    <citation type="submission" date="2017-12" db="EMBL/GenBank/DDBJ databases">
        <authorList>
            <person name="Shuying Z."/>
            <person name="Zhenyu H."/>
            <person name="Xiaoyu D."/>
        </authorList>
    </citation>
    <scope>NUCLEOTIDE SEQUENCE</scope>
    <source>
        <strain evidence="16">ZSY05002</strain>
        <strain evidence="18">ZSY05225</strain>
        <strain evidence="19">ZSY05441</strain>
    </source>
</reference>
<dbReference type="GO" id="GO:0009507">
    <property type="term" value="C:chloroplast"/>
    <property type="evidence" value="ECO:0007669"/>
    <property type="project" value="UniProtKB-SubCell"/>
</dbReference>
<dbReference type="InterPro" id="IPR044893">
    <property type="entry name" value="RNA_pol_Rpb1_clamp_domain"/>
</dbReference>
<dbReference type="GO" id="GO:0003677">
    <property type="term" value="F:DNA binding"/>
    <property type="evidence" value="ECO:0007669"/>
    <property type="project" value="UniProtKB-UniRule"/>
</dbReference>
<feature type="binding site" evidence="13">
    <location>
        <position position="97"/>
    </location>
    <ligand>
        <name>Zn(2+)</name>
        <dbReference type="ChEBI" id="CHEBI:29105"/>
    </ligand>
</feature>
<dbReference type="FunFam" id="4.10.860.120:FF:000007">
    <property type="entry name" value="DNA-directed RNA polymerase subunit gamma"/>
    <property type="match status" value="1"/>
</dbReference>
<feature type="binding site" evidence="13">
    <location>
        <position position="76"/>
    </location>
    <ligand>
        <name>Zn(2+)</name>
        <dbReference type="ChEBI" id="CHEBI:29105"/>
    </ligand>
</feature>
<keyword evidence="8 13" id="KW-0479">Metal-binding</keyword>
<evidence type="ECO:0000256" key="11">
    <source>
        <dbReference type="ARBA" id="ARBA00023163"/>
    </source>
</evidence>
<evidence type="ECO:0000256" key="13">
    <source>
        <dbReference type="HAMAP-Rule" id="MF_01323"/>
    </source>
</evidence>
<proteinExistence type="inferred from homology"/>
<dbReference type="InterPro" id="IPR000722">
    <property type="entry name" value="RNA_pol_asu"/>
</dbReference>
<reference evidence="16" key="3">
    <citation type="journal article" date="2018" name="Acta Pharm. Sin. B (APSB)">
        <title>Accurate authentication of Dendrobium officinale and its closely related species by comparative analysis of complete plastomes.</title>
        <authorList>
            <person name="Zhu S."/>
            <person name="Niu Z."/>
            <person name="Xue Q."/>
            <person name="Wang H."/>
            <person name="Xie X."/>
            <person name="Ding X."/>
        </authorList>
    </citation>
    <scope>NUCLEOTIDE SEQUENCE</scope>
    <source>
        <strain evidence="16">ZSY05002</strain>
        <strain evidence="18">ZSY05225</strain>
        <strain evidence="19">ZSY05441</strain>
    </source>
</reference>
<keyword evidence="3 13" id="KW-0240">DNA-directed RNA polymerase</keyword>
<evidence type="ECO:0000313" key="17">
    <source>
        <dbReference type="EMBL" id="BBC19459.1"/>
    </source>
</evidence>
<evidence type="ECO:0000256" key="4">
    <source>
        <dbReference type="ARBA" id="ARBA00022528"/>
    </source>
</evidence>
<dbReference type="GO" id="GO:0008270">
    <property type="term" value="F:zinc ion binding"/>
    <property type="evidence" value="ECO:0007669"/>
    <property type="project" value="UniProtKB-UniRule"/>
</dbReference>
<evidence type="ECO:0000256" key="6">
    <source>
        <dbReference type="ARBA" id="ARBA00022679"/>
    </source>
</evidence>
<dbReference type="Pfam" id="PF00623">
    <property type="entry name" value="RNA_pol_Rpb1_2"/>
    <property type="match status" value="2"/>
</dbReference>
<dbReference type="Gene3D" id="4.10.860.120">
    <property type="entry name" value="RNA polymerase II, clamp domain"/>
    <property type="match status" value="1"/>
</dbReference>
<dbReference type="SUPFAM" id="SSF64484">
    <property type="entry name" value="beta and beta-prime subunits of DNA dependent RNA-polymerase"/>
    <property type="match status" value="1"/>
</dbReference>
<comment type="similarity">
    <text evidence="2 13">Belongs to the RNA polymerase beta' chain family. RpoC1 subfamily.</text>
</comment>
<evidence type="ECO:0000256" key="7">
    <source>
        <dbReference type="ARBA" id="ARBA00022695"/>
    </source>
</evidence>
<dbReference type="Gene3D" id="1.10.40.90">
    <property type="match status" value="1"/>
</dbReference>
<keyword evidence="4 17" id="KW-0150">Chloroplast</keyword>
<dbReference type="Gene3D" id="2.40.40.20">
    <property type="match status" value="1"/>
</dbReference>
<dbReference type="HAMAP" id="MF_01323">
    <property type="entry name" value="RNApol_bact_RpoC1"/>
    <property type="match status" value="1"/>
</dbReference>
<dbReference type="AlphaFoldDB" id="A0A2Z5WMF1"/>
<evidence type="ECO:0000256" key="3">
    <source>
        <dbReference type="ARBA" id="ARBA00022478"/>
    </source>
</evidence>
<comment type="cofactor">
    <cofactor evidence="13">
        <name>Zn(2+)</name>
        <dbReference type="ChEBI" id="CHEBI:29105"/>
    </cofactor>
    <text evidence="13">Binds 1 Zn(2+) ion per subunit.</text>
</comment>
<dbReference type="InterPro" id="IPR006592">
    <property type="entry name" value="RNA_pol_N"/>
</dbReference>
<dbReference type="InterPro" id="IPR007080">
    <property type="entry name" value="RNA_pol_Rpb1_1"/>
</dbReference>
<evidence type="ECO:0000256" key="12">
    <source>
        <dbReference type="ARBA" id="ARBA00048552"/>
    </source>
</evidence>
<keyword evidence="9 13" id="KW-0862">Zinc</keyword>
<evidence type="ECO:0000256" key="5">
    <source>
        <dbReference type="ARBA" id="ARBA00022640"/>
    </source>
</evidence>
<sequence>MNQNFYSMIDQYKHQQLRIGPVSPQQIRAWAKKILPNGEIVGEVTKPYTFHYKTNKPEKDGLFCERISGPIKSGICACGNYRGIGAEKEDPKYCEECGVEFVDSRIRRYQMGYIKLTCPVTHVWYLKRLPSYIANLLDKPLRELEGLVYCDFSFARSIAKKPTFLRLRGSFEYEIQSWKYSIPLFFTTQGFEKFRNREISTGAGAIREQLADSDLRIITENSLVEWKELGDEESAGNEWEDKKIRRRKDFLVRRIELAKHFLRTNVDPEWMVLCLLPVLPPELRPIIQIDGGKLMSSDINELYRRVIYRNNTLTDLLATSRSTPGELVMCQEKLVQEAVDTLFDNGIRGQPMRDGHNKVYKSFSDVIEGKEGRFRETLLGKRVDYSGRSVIVVGPLLSLHQCGLPREIAIELFQTFVIRGIIRQDVASNTGIAKRKIREKEPIVWEILQEVMQGHPVLLNRAPTLHRLGIQAFQPILVEGRAICLHPLVCKGFNADFDGDQMAVHVPLSLEAQAEARLLMFSHMNLLSPAIGDPVSVPTQDMLIGLYVLTIGNPRGICANRYNQYNSNCRNYKKETVYKNDFKYTKEPYFSSSYDALGAYRQKRIHFNSPLWLRWRLDQRVVGSREVPIEVQYESFGNYNEIYKHYRIIGSVKREIRCIYIRTTVGHLSFYREIEEAIQGFWQAYS</sequence>
<protein>
    <recommendedName>
        <fullName evidence="13">DNA-directed RNA polymerase subunit beta'</fullName>
        <ecNumber evidence="13">2.7.7.6</ecNumber>
    </recommendedName>
    <alternativeName>
        <fullName evidence="13">PEP</fullName>
    </alternativeName>
    <alternativeName>
        <fullName evidence="13">Plastid-encoded RNA polymerase subunit beta'</fullName>
        <shortName evidence="13">RNA polymerase subunit beta'</shortName>
    </alternativeName>
</protein>
<dbReference type="Gene3D" id="1.10.274.100">
    <property type="entry name" value="RNA polymerase Rpb1, domain 3"/>
    <property type="match status" value="1"/>
</dbReference>
<feature type="binding site" evidence="13">
    <location>
        <position position="500"/>
    </location>
    <ligand>
        <name>Mg(2+)</name>
        <dbReference type="ChEBI" id="CHEBI:18420"/>
    </ligand>
</feature>
<evidence type="ECO:0000256" key="14">
    <source>
        <dbReference type="RuleBase" id="RU004279"/>
    </source>
</evidence>
<evidence type="ECO:0000259" key="15">
    <source>
        <dbReference type="SMART" id="SM00663"/>
    </source>
</evidence>
<evidence type="ECO:0000313" key="16">
    <source>
        <dbReference type="EMBL" id="BBC19387.1"/>
    </source>
</evidence>
<evidence type="ECO:0000256" key="10">
    <source>
        <dbReference type="ARBA" id="ARBA00022842"/>
    </source>
</evidence>
<feature type="domain" description="RNA polymerase N-terminal" evidence="15">
    <location>
        <begin position="269"/>
        <end position="550"/>
    </location>
</feature>
<dbReference type="GO" id="GO:0003899">
    <property type="term" value="F:DNA-directed RNA polymerase activity"/>
    <property type="evidence" value="ECO:0007669"/>
    <property type="project" value="UniProtKB-UniRule"/>
</dbReference>
<comment type="cofactor">
    <cofactor evidence="13">
        <name>Mg(2+)</name>
        <dbReference type="ChEBI" id="CHEBI:18420"/>
    </cofactor>
    <text evidence="13">Binds 1 Mg(2+) ion per subunit.</text>
</comment>
<organism evidence="17">
    <name type="scientific">Dendrobium flexicaule</name>
    <dbReference type="NCBI Taxonomy" id="154292"/>
    <lineage>
        <taxon>Eukaryota</taxon>
        <taxon>Viridiplantae</taxon>
        <taxon>Streptophyta</taxon>
        <taxon>Embryophyta</taxon>
        <taxon>Tracheophyta</taxon>
        <taxon>Spermatophyta</taxon>
        <taxon>Magnoliopsida</taxon>
        <taxon>Liliopsida</taxon>
        <taxon>Asparagales</taxon>
        <taxon>Orchidaceae</taxon>
        <taxon>Epidendroideae</taxon>
        <taxon>Malaxideae</taxon>
        <taxon>Dendrobiinae</taxon>
        <taxon>Dendrobium</taxon>
    </lineage>
</organism>
<gene>
    <name evidence="13 17" type="primary">rpoC1</name>
</gene>
<dbReference type="PANTHER" id="PTHR19376">
    <property type="entry name" value="DNA-DIRECTED RNA POLYMERASE"/>
    <property type="match status" value="1"/>
</dbReference>
<name>A0A2Z5WMF1_9ASPA</name>
<evidence type="ECO:0000313" key="19">
    <source>
        <dbReference type="EMBL" id="BBC20180.1"/>
    </source>
</evidence>
<accession>A0A2Z5WMF1</accession>
<comment type="subunit">
    <text evidence="13">In plastids the minimal PEP RNA polymerase catalytic core is composed of four subunits: alpha, beta, beta', and beta''. When a (nuclear-encoded) sigma factor is associated with the core the holoenzyme is formed, which can initiate transcription.</text>
</comment>
<geneLocation type="chloroplast" evidence="17"/>
<dbReference type="EMBL" id="LC348965">
    <property type="protein sequence ID" value="BBC20180.1"/>
    <property type="molecule type" value="Genomic_DNA"/>
</dbReference>
<dbReference type="EC" id="2.7.7.6" evidence="13"/>
<evidence type="ECO:0000256" key="8">
    <source>
        <dbReference type="ARBA" id="ARBA00022723"/>
    </source>
</evidence>
<evidence type="ECO:0000313" key="18">
    <source>
        <dbReference type="EMBL" id="BBC19531.1"/>
    </source>
</evidence>
<comment type="catalytic activity">
    <reaction evidence="12 13 14">
        <text>RNA(n) + a ribonucleoside 5'-triphosphate = RNA(n+1) + diphosphate</text>
        <dbReference type="Rhea" id="RHEA:21248"/>
        <dbReference type="Rhea" id="RHEA-COMP:14527"/>
        <dbReference type="Rhea" id="RHEA-COMP:17342"/>
        <dbReference type="ChEBI" id="CHEBI:33019"/>
        <dbReference type="ChEBI" id="CHEBI:61557"/>
        <dbReference type="ChEBI" id="CHEBI:140395"/>
        <dbReference type="EC" id="2.7.7.6"/>
    </reaction>
</comment>
<dbReference type="SMART" id="SM00663">
    <property type="entry name" value="RPOLA_N"/>
    <property type="match status" value="1"/>
</dbReference>
<dbReference type="EMBL" id="LC348856">
    <property type="protein sequence ID" value="BBC19531.1"/>
    <property type="molecule type" value="Genomic_DNA"/>
</dbReference>
<dbReference type="InterPro" id="IPR042102">
    <property type="entry name" value="RNA_pol_Rpb1_3_sf"/>
</dbReference>
<dbReference type="GeneID" id="37502119"/>
<comment type="subcellular location">
    <subcellularLocation>
        <location evidence="13">Plastid</location>
        <location evidence="13">Chloroplast</location>
    </subcellularLocation>
</comment>
<feature type="binding site" evidence="13">
    <location>
        <position position="78"/>
    </location>
    <ligand>
        <name>Zn(2+)</name>
        <dbReference type="ChEBI" id="CHEBI:29105"/>
    </ligand>
</feature>
<keyword evidence="10 13" id="KW-0460">Magnesium</keyword>
<dbReference type="EMBL" id="LC348854">
    <property type="protein sequence ID" value="BBC19387.1"/>
    <property type="molecule type" value="Genomic_DNA"/>
</dbReference>
<reference evidence="17" key="1">
    <citation type="submission" date="2017-12" db="EMBL/GenBank/DDBJ databases">
        <title>Accurate authentication of Dendrobium officinale and its closely related species by comparative analysis of complete plastomes.</title>
        <authorList>
            <person name="Shuying Z."/>
            <person name="Zhitao N."/>
            <person name="Qingyun X."/>
            <person name="Hui W."/>
            <person name="Xuezhu X."/>
            <person name="Xiaoyu D."/>
        </authorList>
    </citation>
    <scope>NUCLEOTIDE SEQUENCE</scope>
    <source>
        <strain evidence="17">ZSY05008</strain>
    </source>
</reference>
<dbReference type="GO" id="GO:0000428">
    <property type="term" value="C:DNA-directed RNA polymerase complex"/>
    <property type="evidence" value="ECO:0007669"/>
    <property type="project" value="UniProtKB-KW"/>
</dbReference>
<comment type="function">
    <text evidence="1 13 14">DNA-dependent RNA polymerase catalyzes the transcription of DNA into RNA using the four ribonucleoside triphosphates as substrates.</text>
</comment>
<keyword evidence="11 13" id="KW-0804">Transcription</keyword>
<keyword evidence="6 13" id="KW-0808">Transferase</keyword>
<evidence type="ECO:0000256" key="9">
    <source>
        <dbReference type="ARBA" id="ARBA00022833"/>
    </source>
</evidence>
<feature type="binding site" evidence="13">
    <location>
        <position position="498"/>
    </location>
    <ligand>
        <name>Mg(2+)</name>
        <dbReference type="ChEBI" id="CHEBI:18420"/>
    </ligand>
</feature>
<feature type="binding site" evidence="13">
    <location>
        <position position="94"/>
    </location>
    <ligand>
        <name>Zn(2+)</name>
        <dbReference type="ChEBI" id="CHEBI:29105"/>
    </ligand>
</feature>
<dbReference type="InterPro" id="IPR045867">
    <property type="entry name" value="DNA-dir_RpoC_beta_prime"/>
</dbReference>
<dbReference type="GO" id="GO:0000287">
    <property type="term" value="F:magnesium ion binding"/>
    <property type="evidence" value="ECO:0007669"/>
    <property type="project" value="UniProtKB-UniRule"/>
</dbReference>
<dbReference type="RefSeq" id="YP_009498993.1">
    <property type="nucleotide sequence ID" value="NC_038076.1"/>
</dbReference>
<dbReference type="EMBL" id="LC348855">
    <property type="protein sequence ID" value="BBC19459.1"/>
    <property type="molecule type" value="Genomic_DNA"/>
</dbReference>
<evidence type="ECO:0000256" key="2">
    <source>
        <dbReference type="ARBA" id="ARBA00007207"/>
    </source>
</evidence>